<organism evidence="1">
    <name type="scientific">Providencia stuartii</name>
    <dbReference type="NCBI Taxonomy" id="588"/>
    <lineage>
        <taxon>Bacteria</taxon>
        <taxon>Pseudomonadati</taxon>
        <taxon>Pseudomonadota</taxon>
        <taxon>Gammaproteobacteria</taxon>
        <taxon>Enterobacterales</taxon>
        <taxon>Morganellaceae</taxon>
        <taxon>Providencia</taxon>
    </lineage>
</organism>
<evidence type="ECO:0000313" key="1">
    <source>
        <dbReference type="EMBL" id="QSM62361.1"/>
    </source>
</evidence>
<dbReference type="EMBL" id="MT813046">
    <property type="protein sequence ID" value="QSM62361.1"/>
    <property type="molecule type" value="Genomic_DNA"/>
</dbReference>
<name>A0A899NET5_PROST</name>
<protein>
    <submittedName>
        <fullName evidence="1">Uncharacterized protein</fullName>
    </submittedName>
</protein>
<proteinExistence type="predicted"/>
<sequence length="108" mass="12230">MGKIDKYQIQDLSRLRNETGELARWVIQLQTDLDTARREKASVEAELYRATAPMPVAEYQYRYSSSDRSMWSAGTPSLTNRCTNVCGLFIPMVHTSSVSCLKSHIPSN</sequence>
<reference evidence="1" key="1">
    <citation type="submission" date="2020-07" db="EMBL/GenBank/DDBJ databases">
        <title>Persistence and transmission of plasmid-borne blaNDM genes carried by diverse species of Enterobacterium in a Chinese goose farm.</title>
        <authorList>
            <person name="Fang L.-X."/>
            <person name="Cen D.-J."/>
        </authorList>
    </citation>
    <scope>NUCLEOTIDE SEQUENCE</scope>
    <source>
        <strain evidence="1">M2</strain>
        <plasmid evidence="1">pM2-1</plasmid>
    </source>
</reference>
<accession>A0A899NET5</accession>
<dbReference type="AlphaFoldDB" id="A0A899NET5"/>
<keyword evidence="1" id="KW-0614">Plasmid</keyword>
<gene>
    <name evidence="1" type="ORF">EKPLLCFL_00126</name>
</gene>
<geneLocation type="plasmid" evidence="1">
    <name>pM2-1</name>
</geneLocation>